<dbReference type="Pfam" id="PF13715">
    <property type="entry name" value="CarbopepD_reg_2"/>
    <property type="match status" value="1"/>
</dbReference>
<keyword evidence="1" id="KW-0732">Signal</keyword>
<gene>
    <name evidence="2" type="ORF">FCN74_00995</name>
</gene>
<dbReference type="GO" id="GO:0004180">
    <property type="term" value="F:carboxypeptidase activity"/>
    <property type="evidence" value="ECO:0007669"/>
    <property type="project" value="UniProtKB-KW"/>
</dbReference>
<keyword evidence="3" id="KW-1185">Reference proteome</keyword>
<dbReference type="OrthoDB" id="1433475at2"/>
<evidence type="ECO:0000256" key="1">
    <source>
        <dbReference type="SAM" id="SignalP"/>
    </source>
</evidence>
<dbReference type="SUPFAM" id="SSF49464">
    <property type="entry name" value="Carboxypeptidase regulatory domain-like"/>
    <property type="match status" value="1"/>
</dbReference>
<feature type="signal peptide" evidence="1">
    <location>
        <begin position="1"/>
        <end position="20"/>
    </location>
</feature>
<sequence length="489" mass="57538">MSMKNLFFVFGLLTSYTFFAQSIEGVVYDENNNTPVIFASVYTTQETGVITNQEGGFKITIGNLSETDSIIISSLGYKKSVFGLNQLRSSDTIFLKEQKEMLSDVVISANKLSANEIIQRFIDSIGQRHHIQPTQFKVFKRIHQQLNPLAFEIELKRSSEFSRKKRKLFNDKVEKYFANIKNQKTNTYEDILYKAYYNVDSTGVDYKKATKLVNVNRDNSTENIQKNIFKELLSALDTSSTFKVKTVLFPIDDSLSREEFVKAKDSLKKDTLQNQYAKNNTIKKLTQSIANSQLIKDREYYKFTLTDTKVFDDEVVYQISFVPDHRKAIYKGKFFINAEDFGLMRLDYKLIDGEKESGMNMKFLLGIKQEINKSEYQIIYQRKNNGIYYPKYYRAKKNNYVYFDRKITFKENTDDRRNRIKLKLNLHIENNSTTEVEYLFMSADKIDQNKIKFNTEDYVFKEQIDKYNPEIWKEYNIIQATEGIKNYKY</sequence>
<proteinExistence type="predicted"/>
<evidence type="ECO:0000313" key="3">
    <source>
        <dbReference type="Proteomes" id="UP000306552"/>
    </source>
</evidence>
<feature type="chain" id="PRO_5020780949" evidence="1">
    <location>
        <begin position="21"/>
        <end position="489"/>
    </location>
</feature>
<keyword evidence="2" id="KW-0378">Hydrolase</keyword>
<name>A0A4U5TRX2_9FLAO</name>
<protein>
    <submittedName>
        <fullName evidence="2">Carboxypeptidase-like regulatory domain-containing protein</fullName>
    </submittedName>
</protein>
<dbReference type="Proteomes" id="UP000306552">
    <property type="component" value="Unassembled WGS sequence"/>
</dbReference>
<dbReference type="InterPro" id="IPR008969">
    <property type="entry name" value="CarboxyPept-like_regulatory"/>
</dbReference>
<dbReference type="AlphaFoldDB" id="A0A4U5TRX2"/>
<reference evidence="2 3" key="1">
    <citation type="submission" date="2019-04" db="EMBL/GenBank/DDBJ databases">
        <title>Psychroflexus halotolerans sp. nov., isolated from a marine solar saltern.</title>
        <authorList>
            <person name="Feng X."/>
        </authorList>
    </citation>
    <scope>NUCLEOTIDE SEQUENCE [LARGE SCALE GENOMIC DNA]</scope>
    <source>
        <strain evidence="2 3">WDS2C27</strain>
    </source>
</reference>
<evidence type="ECO:0000313" key="2">
    <source>
        <dbReference type="EMBL" id="TKS57030.1"/>
    </source>
</evidence>
<keyword evidence="2" id="KW-0121">Carboxypeptidase</keyword>
<organism evidence="2 3">
    <name type="scientific">Mesohalobacter halotolerans</name>
    <dbReference type="NCBI Taxonomy" id="1883405"/>
    <lineage>
        <taxon>Bacteria</taxon>
        <taxon>Pseudomonadati</taxon>
        <taxon>Bacteroidota</taxon>
        <taxon>Flavobacteriia</taxon>
        <taxon>Flavobacteriales</taxon>
        <taxon>Flavobacteriaceae</taxon>
        <taxon>Mesohalobacter</taxon>
    </lineage>
</organism>
<keyword evidence="2" id="KW-0645">Protease</keyword>
<dbReference type="EMBL" id="SWMU01000001">
    <property type="protein sequence ID" value="TKS57030.1"/>
    <property type="molecule type" value="Genomic_DNA"/>
</dbReference>
<comment type="caution">
    <text evidence="2">The sequence shown here is derived from an EMBL/GenBank/DDBJ whole genome shotgun (WGS) entry which is preliminary data.</text>
</comment>
<accession>A0A4U5TRX2</accession>